<feature type="signal peptide" evidence="2">
    <location>
        <begin position="1"/>
        <end position="21"/>
    </location>
</feature>
<reference evidence="3 4" key="1">
    <citation type="submission" date="2018-04" db="EMBL/GenBank/DDBJ databases">
        <authorList>
            <person name="Vogel A."/>
        </authorList>
    </citation>
    <scope>NUCLEOTIDE SEQUENCE [LARGE SCALE GENOMIC DNA]</scope>
</reference>
<keyword evidence="2" id="KW-0732">Signal</keyword>
<dbReference type="OrthoDB" id="1326053at2759"/>
<feature type="region of interest" description="Disordered" evidence="1">
    <location>
        <begin position="45"/>
        <end position="85"/>
    </location>
</feature>
<protein>
    <submittedName>
        <fullName evidence="3">Uncharacterized protein</fullName>
    </submittedName>
</protein>
<evidence type="ECO:0000313" key="4">
    <source>
        <dbReference type="Proteomes" id="UP000595140"/>
    </source>
</evidence>
<feature type="chain" id="PRO_5019869706" evidence="2">
    <location>
        <begin position="22"/>
        <end position="130"/>
    </location>
</feature>
<dbReference type="Proteomes" id="UP000595140">
    <property type="component" value="Unassembled WGS sequence"/>
</dbReference>
<gene>
    <name evidence="3" type="ORF">CCAM_LOCUS21341</name>
</gene>
<dbReference type="AlphaFoldDB" id="A0A484LT51"/>
<keyword evidence="4" id="KW-1185">Reference proteome</keyword>
<dbReference type="EMBL" id="OOIL02001979">
    <property type="protein sequence ID" value="VFQ79565.1"/>
    <property type="molecule type" value="Genomic_DNA"/>
</dbReference>
<evidence type="ECO:0000313" key="3">
    <source>
        <dbReference type="EMBL" id="VFQ79565.1"/>
    </source>
</evidence>
<proteinExistence type="predicted"/>
<feature type="compositionally biased region" description="Pro residues" evidence="1">
    <location>
        <begin position="57"/>
        <end position="77"/>
    </location>
</feature>
<accession>A0A484LT51</accession>
<evidence type="ECO:0000256" key="2">
    <source>
        <dbReference type="SAM" id="SignalP"/>
    </source>
</evidence>
<evidence type="ECO:0000256" key="1">
    <source>
        <dbReference type="SAM" id="MobiDB-lite"/>
    </source>
</evidence>
<organism evidence="3 4">
    <name type="scientific">Cuscuta campestris</name>
    <dbReference type="NCBI Taxonomy" id="132261"/>
    <lineage>
        <taxon>Eukaryota</taxon>
        <taxon>Viridiplantae</taxon>
        <taxon>Streptophyta</taxon>
        <taxon>Embryophyta</taxon>
        <taxon>Tracheophyta</taxon>
        <taxon>Spermatophyta</taxon>
        <taxon>Magnoliopsida</taxon>
        <taxon>eudicotyledons</taxon>
        <taxon>Gunneridae</taxon>
        <taxon>Pentapetalae</taxon>
        <taxon>asterids</taxon>
        <taxon>lamiids</taxon>
        <taxon>Solanales</taxon>
        <taxon>Convolvulaceae</taxon>
        <taxon>Cuscuteae</taxon>
        <taxon>Cuscuta</taxon>
        <taxon>Cuscuta subgen. Grammica</taxon>
        <taxon>Cuscuta sect. Cleistogrammica</taxon>
    </lineage>
</organism>
<sequence length="130" mass="13962">MSHYYHTTILLLFLLTAAATAAGASSSNSKYHYYVHRSSGGGEELFDGMAADSGSPSPSPAPFGSPPADPSVSPPPEDNNSNWSPDKYQRIVYRGLQTAPACNALRYGSCLGQALNVQKKCDYLNRSCIR</sequence>
<name>A0A484LT51_9ASTE</name>